<name>A0ACB8T3D7_9AGAM</name>
<accession>A0ACB8T3D7</accession>
<proteinExistence type="predicted"/>
<protein>
    <submittedName>
        <fullName evidence="1">Uncharacterized protein</fullName>
    </submittedName>
</protein>
<reference evidence="1" key="2">
    <citation type="journal article" date="2022" name="New Phytol.">
        <title>Evolutionary transition to the ectomycorrhizal habit in the genomes of a hyperdiverse lineage of mushroom-forming fungi.</title>
        <authorList>
            <person name="Looney B."/>
            <person name="Miyauchi S."/>
            <person name="Morin E."/>
            <person name="Drula E."/>
            <person name="Courty P.E."/>
            <person name="Kohler A."/>
            <person name="Kuo A."/>
            <person name="LaButti K."/>
            <person name="Pangilinan J."/>
            <person name="Lipzen A."/>
            <person name="Riley R."/>
            <person name="Andreopoulos W."/>
            <person name="He G."/>
            <person name="Johnson J."/>
            <person name="Nolan M."/>
            <person name="Tritt A."/>
            <person name="Barry K.W."/>
            <person name="Grigoriev I.V."/>
            <person name="Nagy L.G."/>
            <person name="Hibbett D."/>
            <person name="Henrissat B."/>
            <person name="Matheny P.B."/>
            <person name="Labbe J."/>
            <person name="Martin F.M."/>
        </authorList>
    </citation>
    <scope>NUCLEOTIDE SEQUENCE</scope>
    <source>
        <strain evidence="1">HHB10654</strain>
    </source>
</reference>
<reference evidence="1" key="1">
    <citation type="submission" date="2021-03" db="EMBL/GenBank/DDBJ databases">
        <authorList>
            <consortium name="DOE Joint Genome Institute"/>
            <person name="Ahrendt S."/>
            <person name="Looney B.P."/>
            <person name="Miyauchi S."/>
            <person name="Morin E."/>
            <person name="Drula E."/>
            <person name="Courty P.E."/>
            <person name="Chicoki N."/>
            <person name="Fauchery L."/>
            <person name="Kohler A."/>
            <person name="Kuo A."/>
            <person name="Labutti K."/>
            <person name="Pangilinan J."/>
            <person name="Lipzen A."/>
            <person name="Riley R."/>
            <person name="Andreopoulos W."/>
            <person name="He G."/>
            <person name="Johnson J."/>
            <person name="Barry K.W."/>
            <person name="Grigoriev I.V."/>
            <person name="Nagy L."/>
            <person name="Hibbett D."/>
            <person name="Henrissat B."/>
            <person name="Matheny P.B."/>
            <person name="Labbe J."/>
            <person name="Martin F."/>
        </authorList>
    </citation>
    <scope>NUCLEOTIDE SEQUENCE</scope>
    <source>
        <strain evidence="1">HHB10654</strain>
    </source>
</reference>
<keyword evidence="2" id="KW-1185">Reference proteome</keyword>
<dbReference type="Proteomes" id="UP000814140">
    <property type="component" value="Unassembled WGS sequence"/>
</dbReference>
<comment type="caution">
    <text evidence="1">The sequence shown here is derived from an EMBL/GenBank/DDBJ whole genome shotgun (WGS) entry which is preliminary data.</text>
</comment>
<evidence type="ECO:0000313" key="1">
    <source>
        <dbReference type="EMBL" id="KAI0062740.1"/>
    </source>
</evidence>
<gene>
    <name evidence="1" type="ORF">BV25DRAFT_617083</name>
</gene>
<dbReference type="EMBL" id="MU277206">
    <property type="protein sequence ID" value="KAI0062740.1"/>
    <property type="molecule type" value="Genomic_DNA"/>
</dbReference>
<sequence length="267" mass="29466">MYGRQGVAVAREAQDVRRTKTASCSHHRITPVERPSRSPAETEPILVSRWPLDLTLEVLSLRRNFKSSCFYGRPPPSYTLRPSPLTSLPSVVRRPSALQCRAVLVLFFAFSRLVAPTPPSSRPHHRCLLPHPRRLCSSNASWLPLSASQDVFVDCTASYPTTSIHSCQQPFPLVSPFDSVTCLCQRGSVHQGDAALASVSQLDCIYVFSSRSIRDDASELAFASHRSPARPFPVISESYLAAPLTCILEEILSVKTFGGFPHHAEVV</sequence>
<evidence type="ECO:0000313" key="2">
    <source>
        <dbReference type="Proteomes" id="UP000814140"/>
    </source>
</evidence>
<organism evidence="1 2">
    <name type="scientific">Artomyces pyxidatus</name>
    <dbReference type="NCBI Taxonomy" id="48021"/>
    <lineage>
        <taxon>Eukaryota</taxon>
        <taxon>Fungi</taxon>
        <taxon>Dikarya</taxon>
        <taxon>Basidiomycota</taxon>
        <taxon>Agaricomycotina</taxon>
        <taxon>Agaricomycetes</taxon>
        <taxon>Russulales</taxon>
        <taxon>Auriscalpiaceae</taxon>
        <taxon>Artomyces</taxon>
    </lineage>
</organism>